<evidence type="ECO:0000313" key="3">
    <source>
        <dbReference type="Proteomes" id="UP001198402"/>
    </source>
</evidence>
<dbReference type="InterPro" id="IPR032820">
    <property type="entry name" value="ATPase_put"/>
</dbReference>
<organism evidence="2 3">
    <name type="scientific">Winogradskyella vincentii</name>
    <dbReference type="NCBI Taxonomy" id="2877122"/>
    <lineage>
        <taxon>Bacteria</taxon>
        <taxon>Pseudomonadati</taxon>
        <taxon>Bacteroidota</taxon>
        <taxon>Flavobacteriia</taxon>
        <taxon>Flavobacteriales</taxon>
        <taxon>Flavobacteriaceae</taxon>
        <taxon>Winogradskyella</taxon>
    </lineage>
</organism>
<feature type="transmembrane region" description="Helical" evidence="1">
    <location>
        <begin position="20"/>
        <end position="42"/>
    </location>
</feature>
<keyword evidence="1" id="KW-1133">Transmembrane helix</keyword>
<sequence>MSLSNNNKQVKDQKNRLNSYARLSGLVIQMMAIIGVGTFAGIKLDEAYPNEKNLYTLGLTLAGVILSIVYVIRRIIASSKE</sequence>
<keyword evidence="1" id="KW-0812">Transmembrane</keyword>
<gene>
    <name evidence="2" type="ORF">LBV24_03925</name>
</gene>
<feature type="transmembrane region" description="Helical" evidence="1">
    <location>
        <begin position="54"/>
        <end position="72"/>
    </location>
</feature>
<reference evidence="3" key="1">
    <citation type="submission" date="2023-07" db="EMBL/GenBank/DDBJ databases">
        <authorList>
            <person name="Yue Y."/>
        </authorList>
    </citation>
    <scope>NUCLEOTIDE SEQUENCE [LARGE SCALE GENOMIC DNA]</scope>
    <source>
        <strain evidence="3">2Y89</strain>
    </source>
</reference>
<dbReference type="RefSeq" id="WP_224477293.1">
    <property type="nucleotide sequence ID" value="NZ_JAIUJS010000002.1"/>
</dbReference>
<accession>A0ABS7XXH0</accession>
<keyword evidence="1" id="KW-0472">Membrane</keyword>
<dbReference type="Pfam" id="PF09527">
    <property type="entry name" value="ATPase_gene1"/>
    <property type="match status" value="1"/>
</dbReference>
<proteinExistence type="predicted"/>
<dbReference type="EMBL" id="JAIUJS010000002">
    <property type="protein sequence ID" value="MCA0152351.1"/>
    <property type="molecule type" value="Genomic_DNA"/>
</dbReference>
<keyword evidence="3" id="KW-1185">Reference proteome</keyword>
<name>A0ABS7XXH0_9FLAO</name>
<dbReference type="Proteomes" id="UP001198402">
    <property type="component" value="Unassembled WGS sequence"/>
</dbReference>
<evidence type="ECO:0000256" key="1">
    <source>
        <dbReference type="SAM" id="Phobius"/>
    </source>
</evidence>
<protein>
    <submittedName>
        <fullName evidence="2">AtpZ/AtpI family protein</fullName>
    </submittedName>
</protein>
<evidence type="ECO:0000313" key="2">
    <source>
        <dbReference type="EMBL" id="MCA0152351.1"/>
    </source>
</evidence>
<comment type="caution">
    <text evidence="2">The sequence shown here is derived from an EMBL/GenBank/DDBJ whole genome shotgun (WGS) entry which is preliminary data.</text>
</comment>